<protein>
    <submittedName>
        <fullName evidence="1">Uncharacterized protein</fullName>
    </submittedName>
</protein>
<evidence type="ECO:0000313" key="1">
    <source>
        <dbReference type="EMBL" id="KKN72313.1"/>
    </source>
</evidence>
<comment type="caution">
    <text evidence="1">The sequence shown here is derived from an EMBL/GenBank/DDBJ whole genome shotgun (WGS) entry which is preliminary data.</text>
</comment>
<organism evidence="1">
    <name type="scientific">marine sediment metagenome</name>
    <dbReference type="NCBI Taxonomy" id="412755"/>
    <lineage>
        <taxon>unclassified sequences</taxon>
        <taxon>metagenomes</taxon>
        <taxon>ecological metagenomes</taxon>
    </lineage>
</organism>
<proteinExistence type="predicted"/>
<reference evidence="1" key="1">
    <citation type="journal article" date="2015" name="Nature">
        <title>Complex archaea that bridge the gap between prokaryotes and eukaryotes.</title>
        <authorList>
            <person name="Spang A."/>
            <person name="Saw J.H."/>
            <person name="Jorgensen S.L."/>
            <person name="Zaremba-Niedzwiedzka K."/>
            <person name="Martijn J."/>
            <person name="Lind A.E."/>
            <person name="van Eijk R."/>
            <person name="Schleper C."/>
            <person name="Guy L."/>
            <person name="Ettema T.J."/>
        </authorList>
    </citation>
    <scope>NUCLEOTIDE SEQUENCE</scope>
</reference>
<gene>
    <name evidence="1" type="ORF">LCGC14_0412640</name>
</gene>
<sequence>MIANRVGKPTEGCAVGLAAWLVAKAKGAE</sequence>
<dbReference type="AlphaFoldDB" id="A0A0F9W2Q2"/>
<accession>A0A0F9W2Q2</accession>
<name>A0A0F9W2Q2_9ZZZZ</name>
<dbReference type="EMBL" id="LAZR01000365">
    <property type="protein sequence ID" value="KKN72313.1"/>
    <property type="molecule type" value="Genomic_DNA"/>
</dbReference>